<dbReference type="EMBL" id="BAAAFH010000003">
    <property type="protein sequence ID" value="GAA0874341.1"/>
    <property type="molecule type" value="Genomic_DNA"/>
</dbReference>
<gene>
    <name evidence="1" type="ORF">GCM10009118_07490</name>
</gene>
<comment type="caution">
    <text evidence="1">The sequence shown here is derived from an EMBL/GenBank/DDBJ whole genome shotgun (WGS) entry which is preliminary data.</text>
</comment>
<sequence>MGFYINRWKLICLVLLPVVLYSCAIVSQKEKTVIRQGYYFIVQINSINKDTISFYTVDIYTPFKIVDLDIYDNDGNLISSSEKFLRLCERNYNQGYLKGLDKKNIGEILILSINPSSGISDDGFIIFNKVENQSSINLSNFYVFPKNCY</sequence>
<accession>A0ABN1MM37</accession>
<evidence type="ECO:0000313" key="1">
    <source>
        <dbReference type="EMBL" id="GAA0874341.1"/>
    </source>
</evidence>
<reference evidence="1 2" key="1">
    <citation type="journal article" date="2019" name="Int. J. Syst. Evol. Microbiol.">
        <title>The Global Catalogue of Microorganisms (GCM) 10K type strain sequencing project: providing services to taxonomists for standard genome sequencing and annotation.</title>
        <authorList>
            <consortium name="The Broad Institute Genomics Platform"/>
            <consortium name="The Broad Institute Genome Sequencing Center for Infectious Disease"/>
            <person name="Wu L."/>
            <person name="Ma J."/>
        </authorList>
    </citation>
    <scope>NUCLEOTIDE SEQUENCE [LARGE SCALE GENOMIC DNA]</scope>
    <source>
        <strain evidence="1 2">JCM 16083</strain>
    </source>
</reference>
<keyword evidence="2" id="KW-1185">Reference proteome</keyword>
<evidence type="ECO:0000313" key="2">
    <source>
        <dbReference type="Proteomes" id="UP001501126"/>
    </source>
</evidence>
<dbReference type="PROSITE" id="PS51257">
    <property type="entry name" value="PROKAR_LIPOPROTEIN"/>
    <property type="match status" value="1"/>
</dbReference>
<protein>
    <recommendedName>
        <fullName evidence="3">Lipoprotein</fullName>
    </recommendedName>
</protein>
<dbReference type="Proteomes" id="UP001501126">
    <property type="component" value="Unassembled WGS sequence"/>
</dbReference>
<organism evidence="1 2">
    <name type="scientific">Wandonia haliotis</name>
    <dbReference type="NCBI Taxonomy" id="574963"/>
    <lineage>
        <taxon>Bacteria</taxon>
        <taxon>Pseudomonadati</taxon>
        <taxon>Bacteroidota</taxon>
        <taxon>Flavobacteriia</taxon>
        <taxon>Flavobacteriales</taxon>
        <taxon>Crocinitomicaceae</taxon>
        <taxon>Wandonia</taxon>
    </lineage>
</organism>
<evidence type="ECO:0008006" key="3">
    <source>
        <dbReference type="Google" id="ProtNLM"/>
    </source>
</evidence>
<dbReference type="RefSeq" id="WP_343785243.1">
    <property type="nucleotide sequence ID" value="NZ_BAAAFH010000003.1"/>
</dbReference>
<name>A0ABN1MM37_9FLAO</name>
<proteinExistence type="predicted"/>